<dbReference type="InterPro" id="IPR039498">
    <property type="entry name" value="NTP_transf_5"/>
</dbReference>
<dbReference type="RefSeq" id="WP_172175780.1">
    <property type="nucleotide sequence ID" value="NZ_CASGKG010000019.1"/>
</dbReference>
<accession>A0ABX2ARL7</accession>
<proteinExistence type="predicted"/>
<organism evidence="1 2">
    <name type="scientific">Xylanibacter rodentium</name>
    <dbReference type="NCBI Taxonomy" id="2736289"/>
    <lineage>
        <taxon>Bacteria</taxon>
        <taxon>Pseudomonadati</taxon>
        <taxon>Bacteroidota</taxon>
        <taxon>Bacteroidia</taxon>
        <taxon>Bacteroidales</taxon>
        <taxon>Prevotellaceae</taxon>
        <taxon>Xylanibacter</taxon>
    </lineage>
</organism>
<reference evidence="1 2" key="1">
    <citation type="submission" date="2020-05" db="EMBL/GenBank/DDBJ databases">
        <title>Distinct polysaccharide utilization as determinants for interspecies competition between intestinal Prevotella spp.</title>
        <authorList>
            <person name="Galvez E.J.C."/>
            <person name="Iljazovic A."/>
            <person name="Strowig T."/>
        </authorList>
    </citation>
    <scope>NUCLEOTIDE SEQUENCE [LARGE SCALE GENOMIC DNA]</scope>
    <source>
        <strain evidence="1 2">PROD</strain>
    </source>
</reference>
<gene>
    <name evidence="1" type="ORF">HPS55_02825</name>
</gene>
<evidence type="ECO:0000313" key="1">
    <source>
        <dbReference type="EMBL" id="NPE13270.1"/>
    </source>
</evidence>
<evidence type="ECO:0000313" key="2">
    <source>
        <dbReference type="Proteomes" id="UP001193734"/>
    </source>
</evidence>
<sequence length="388" mass="44718">MAFALNRAELALLEILKEEISEKENFGGHILSVEALTQVMQLAQEHTVSGLVADAVIEGRLTVAPVIQSRTETAKLMRTRMNHLRMYHKFATVIGRLAILMDKHNIRYVMFKGMAVARFYKSSYARTMGDVDFYVPDSSFYKAVSVIEQEWHIAIDKDDIDKHFCFEYEGIRLEIHSRIETFGNNRHQRYFNRMIDGSIANEKVCFELNGIGVERQAVFVSVLSPIEDLIVVFKHWFNHLIVEGVGLRQTVDLAVLLQSYKGKTDRNRLQHHLTEIGYLDAFLAMAAMMKKYFSLSCVDNLFLLSKKDEIYGDMLMATVMESGNFGKLAYKNHSFGVMKSFETAKIALRHCAKFFWFAPTDILCLMPKRIGITLKRRFEFLEKSMIFL</sequence>
<dbReference type="GeneID" id="82156692"/>
<comment type="caution">
    <text evidence="1">The sequence shown here is derived from an EMBL/GenBank/DDBJ whole genome shotgun (WGS) entry which is preliminary data.</text>
</comment>
<dbReference type="Pfam" id="PF14907">
    <property type="entry name" value="NTP_transf_5"/>
    <property type="match status" value="1"/>
</dbReference>
<dbReference type="Proteomes" id="UP001193734">
    <property type="component" value="Unassembled WGS sequence"/>
</dbReference>
<protein>
    <submittedName>
        <fullName evidence="1">Nucleotidyltransferase family protein</fullName>
    </submittedName>
</protein>
<keyword evidence="2" id="KW-1185">Reference proteome</keyword>
<name>A0ABX2ARL7_9BACT</name>
<dbReference type="EMBL" id="JABKKE010000003">
    <property type="protein sequence ID" value="NPE13270.1"/>
    <property type="molecule type" value="Genomic_DNA"/>
</dbReference>